<dbReference type="eggNOG" id="COG0111">
    <property type="taxonomic scope" value="Bacteria"/>
</dbReference>
<keyword evidence="6 11" id="KW-0560">Oxidoreductase</keyword>
<comment type="function">
    <text evidence="1">Catalyzes the reversible oxidation of 3-phospho-D-glycerate to 3-phosphonooxypyruvate, the first step of the phosphorylated L-serine biosynthesis pathway. Also catalyzes the reversible oxidation of 2-hydroxyglutarate to 2-oxoglutarate.</text>
</comment>
<comment type="catalytic activity">
    <reaction evidence="10 11">
        <text>(2R)-3-phosphoglycerate + NAD(+) = 3-phosphooxypyruvate + NADH + H(+)</text>
        <dbReference type="Rhea" id="RHEA:12641"/>
        <dbReference type="ChEBI" id="CHEBI:15378"/>
        <dbReference type="ChEBI" id="CHEBI:18110"/>
        <dbReference type="ChEBI" id="CHEBI:57540"/>
        <dbReference type="ChEBI" id="CHEBI:57945"/>
        <dbReference type="ChEBI" id="CHEBI:58272"/>
        <dbReference type="EC" id="1.1.1.95"/>
    </reaction>
</comment>
<dbReference type="Gene3D" id="3.30.70.260">
    <property type="match status" value="1"/>
</dbReference>
<evidence type="ECO:0000256" key="6">
    <source>
        <dbReference type="ARBA" id="ARBA00023002"/>
    </source>
</evidence>
<dbReference type="InterPro" id="IPR045626">
    <property type="entry name" value="PGDH_ASB_dom"/>
</dbReference>
<evidence type="ECO:0000256" key="8">
    <source>
        <dbReference type="ARBA" id="ARBA00023299"/>
    </source>
</evidence>
<name>D7CR42_TRURR</name>
<evidence type="ECO:0000313" key="13">
    <source>
        <dbReference type="EMBL" id="ADI13442.1"/>
    </source>
</evidence>
<dbReference type="PANTHER" id="PTHR42789:SF1">
    <property type="entry name" value="D-ISOMER SPECIFIC 2-HYDROXYACID DEHYDROGENASE FAMILY PROTEIN (AFU_ORTHOLOGUE AFUA_6G10090)"/>
    <property type="match status" value="1"/>
</dbReference>
<dbReference type="Pfam" id="PF00389">
    <property type="entry name" value="2-Hacid_dh"/>
    <property type="match status" value="1"/>
</dbReference>
<dbReference type="UniPathway" id="UPA00135">
    <property type="reaction ID" value="UER00196"/>
</dbReference>
<reference evidence="13 14" key="2">
    <citation type="journal article" date="2011" name="Stand. Genomic Sci.">
        <title>Complete genome sequence of Truepera radiovictrix type strain (RQ-24).</title>
        <authorList>
            <person name="Ivanova N."/>
            <person name="Rohde C."/>
            <person name="Munk C."/>
            <person name="Nolan M."/>
            <person name="Lucas S."/>
            <person name="Del Rio T.G."/>
            <person name="Tice H."/>
            <person name="Deshpande S."/>
            <person name="Cheng J.F."/>
            <person name="Tapia R."/>
            <person name="Han C."/>
            <person name="Goodwin L."/>
            <person name="Pitluck S."/>
            <person name="Liolios K."/>
            <person name="Mavromatis K."/>
            <person name="Mikhailova N."/>
            <person name="Pati A."/>
            <person name="Chen A."/>
            <person name="Palaniappan K."/>
            <person name="Land M."/>
            <person name="Hauser L."/>
            <person name="Chang Y.J."/>
            <person name="Jeffries C.D."/>
            <person name="Brambilla E."/>
            <person name="Rohde M."/>
            <person name="Goker M."/>
            <person name="Tindall B.J."/>
            <person name="Woyke T."/>
            <person name="Bristow J."/>
            <person name="Eisen J.A."/>
            <person name="Markowitz V."/>
            <person name="Hugenholtz P."/>
            <person name="Kyrpides N.C."/>
            <person name="Klenk H.P."/>
            <person name="Lapidus A."/>
        </authorList>
    </citation>
    <scope>NUCLEOTIDE SEQUENCE [LARGE SCALE GENOMIC DNA]</scope>
    <source>
        <strain evidence="14">DSM 17093 / CIP 108686 / LMG 22925 / RQ-24</strain>
    </source>
</reference>
<dbReference type="PANTHER" id="PTHR42789">
    <property type="entry name" value="D-ISOMER SPECIFIC 2-HYDROXYACID DEHYDROGENASE FAMILY PROTEIN (AFU_ORTHOLOGUE AFUA_6G10090)"/>
    <property type="match status" value="1"/>
</dbReference>
<evidence type="ECO:0000256" key="5">
    <source>
        <dbReference type="ARBA" id="ARBA00022605"/>
    </source>
</evidence>
<dbReference type="FunFam" id="3.30.1330.90:FF:000003">
    <property type="entry name" value="D-3-phosphoglycerate dehydrogenase"/>
    <property type="match status" value="1"/>
</dbReference>
<dbReference type="GO" id="GO:0004617">
    <property type="term" value="F:phosphoglycerate dehydrogenase activity"/>
    <property type="evidence" value="ECO:0007669"/>
    <property type="project" value="UniProtKB-UniRule"/>
</dbReference>
<dbReference type="CDD" id="cd12173">
    <property type="entry name" value="PGDH_4"/>
    <property type="match status" value="1"/>
</dbReference>
<dbReference type="InterPro" id="IPR036291">
    <property type="entry name" value="NAD(P)-bd_dom_sf"/>
</dbReference>
<keyword evidence="7 11" id="KW-0520">NAD</keyword>
<dbReference type="Pfam" id="PF02826">
    <property type="entry name" value="2-Hacid_dh_C"/>
    <property type="match status" value="1"/>
</dbReference>
<dbReference type="HOGENOM" id="CLU_019796_8_1_0"/>
<dbReference type="SUPFAM" id="SSF52283">
    <property type="entry name" value="Formate/glycerate dehydrogenase catalytic domain-like"/>
    <property type="match status" value="1"/>
</dbReference>
<organism evidence="13 14">
    <name type="scientific">Truepera radiovictrix (strain DSM 17093 / CIP 108686 / LMG 22925 / RQ-24)</name>
    <dbReference type="NCBI Taxonomy" id="649638"/>
    <lineage>
        <taxon>Bacteria</taxon>
        <taxon>Thermotogati</taxon>
        <taxon>Deinococcota</taxon>
        <taxon>Deinococci</taxon>
        <taxon>Trueperales</taxon>
        <taxon>Trueperaceae</taxon>
        <taxon>Truepera</taxon>
    </lineage>
</organism>
<comment type="pathway">
    <text evidence="2 11">Amino-acid biosynthesis; L-serine biosynthesis; L-serine from 3-phospho-D-glycerate: step 1/3.</text>
</comment>
<proteinExistence type="inferred from homology"/>
<keyword evidence="8 11" id="KW-0718">Serine biosynthesis</keyword>
<dbReference type="GO" id="GO:0051287">
    <property type="term" value="F:NAD binding"/>
    <property type="evidence" value="ECO:0007669"/>
    <property type="project" value="UniProtKB-UniRule"/>
</dbReference>
<protein>
    <recommendedName>
        <fullName evidence="4 11">D-3-phosphoglycerate dehydrogenase</fullName>
        <ecNumber evidence="11">1.1.1.95</ecNumber>
    </recommendedName>
</protein>
<dbReference type="Pfam" id="PF19304">
    <property type="entry name" value="PGDH_inter"/>
    <property type="match status" value="1"/>
</dbReference>
<dbReference type="InterPro" id="IPR029009">
    <property type="entry name" value="ASB_dom_sf"/>
</dbReference>
<evidence type="ECO:0000256" key="9">
    <source>
        <dbReference type="ARBA" id="ARBA00048126"/>
    </source>
</evidence>
<dbReference type="InterPro" id="IPR029753">
    <property type="entry name" value="D-isomer_DH_CS"/>
</dbReference>
<dbReference type="InterPro" id="IPR002912">
    <property type="entry name" value="ACT_dom"/>
</dbReference>
<dbReference type="InterPro" id="IPR006140">
    <property type="entry name" value="D-isomer_DH_NAD-bd"/>
</dbReference>
<dbReference type="RefSeq" id="WP_013176822.1">
    <property type="nucleotide sequence ID" value="NC_014221.1"/>
</dbReference>
<evidence type="ECO:0000256" key="2">
    <source>
        <dbReference type="ARBA" id="ARBA00005216"/>
    </source>
</evidence>
<evidence type="ECO:0000256" key="7">
    <source>
        <dbReference type="ARBA" id="ARBA00023027"/>
    </source>
</evidence>
<evidence type="ECO:0000256" key="1">
    <source>
        <dbReference type="ARBA" id="ARBA00003800"/>
    </source>
</evidence>
<evidence type="ECO:0000313" key="14">
    <source>
        <dbReference type="Proteomes" id="UP000000379"/>
    </source>
</evidence>
<dbReference type="PROSITE" id="PS00065">
    <property type="entry name" value="D_2_HYDROXYACID_DH_1"/>
    <property type="match status" value="1"/>
</dbReference>
<dbReference type="STRING" id="649638.Trad_0302"/>
<dbReference type="SUPFAM" id="SSF143548">
    <property type="entry name" value="Serine metabolism enzymes domain"/>
    <property type="match status" value="1"/>
</dbReference>
<accession>D7CR42</accession>
<dbReference type="EMBL" id="CP002049">
    <property type="protein sequence ID" value="ADI13442.1"/>
    <property type="molecule type" value="Genomic_DNA"/>
</dbReference>
<dbReference type="CDD" id="cd04902">
    <property type="entry name" value="ACT_3PGDH-xct"/>
    <property type="match status" value="1"/>
</dbReference>
<sequence length="524" mass="55961">MAFKVLVTDTMQLGDKTYPHLEVDYREGIAREELLEIVAHYDAIITRSRTQVDETLIRAAARLKVIGRGGVGVDNIDIAAASRRGILVLNAPESNNVSAAELTIALMLCAARGVSRSDRLIRAGKWDRKFLGREVKGATLGIIGLGRIGSLVSRRAQGLGMQVLAYDPYISRQRAVDLKVELFDDLAEMLRRANFLTVHTPLTEETSGMIGDAELALLPEGAVVVNAARGGIIQEEALVRALDAGKLFAAGLDVFVLEPPAADHPLLGRDDVVLTAHLGANTAEAQARVGAEILERTALALNGDLSRGAVNAPALAPEVMSALGPYLKLGEALGKLVAQLAHGRMRELQVEFSGTFPMDPDPVAVAVTKGLLEPILDEPPNYINAPSIAKERDIRVSKVMASRSRGYTAHVLVTLVTNEGRFSVGGSVLGTEPRIVSVDEYPIELRPEGTMLICTNYDRPGAVGKVGTVLGDAGVNISGMQLSRVGENGLALFALGLDQEPPESVLEVLRSLPNVLVSLKLVRL</sequence>
<gene>
    <name evidence="13" type="ordered locus">Trad_0302</name>
</gene>
<dbReference type="InterPro" id="IPR050857">
    <property type="entry name" value="D-2-hydroxyacid_DH"/>
</dbReference>
<evidence type="ECO:0000256" key="10">
    <source>
        <dbReference type="ARBA" id="ARBA00048731"/>
    </source>
</evidence>
<dbReference type="EC" id="1.1.1.95" evidence="11"/>
<reference evidence="14" key="1">
    <citation type="submission" date="2010-05" db="EMBL/GenBank/DDBJ databases">
        <title>The complete genome of Truepera radiovictris DSM 17093.</title>
        <authorList>
            <consortium name="US DOE Joint Genome Institute (JGI-PGF)"/>
            <person name="Lucas S."/>
            <person name="Copeland A."/>
            <person name="Lapidus A."/>
            <person name="Glavina del Rio T."/>
            <person name="Dalin E."/>
            <person name="Tice H."/>
            <person name="Bruce D."/>
            <person name="Goodwin L."/>
            <person name="Pitluck S."/>
            <person name="Kyrpides N."/>
            <person name="Mavromatis K."/>
            <person name="Ovchinnikova G."/>
            <person name="Munk A.C."/>
            <person name="Detter J.C."/>
            <person name="Han C."/>
            <person name="Tapia R."/>
            <person name="Land M."/>
            <person name="Hauser L."/>
            <person name="Markowitz V."/>
            <person name="Cheng J.-F."/>
            <person name="Hugenholtz P."/>
            <person name="Woyke T."/>
            <person name="Wu D."/>
            <person name="Tindall B."/>
            <person name="Pomrenke H.G."/>
            <person name="Brambilla E."/>
            <person name="Klenk H.-P."/>
            <person name="Eisen J.A."/>
        </authorList>
    </citation>
    <scope>NUCLEOTIDE SEQUENCE [LARGE SCALE GENOMIC DNA]</scope>
    <source>
        <strain evidence="14">DSM 17093 / CIP 108686 / LMG 22925 / RQ-24</strain>
    </source>
</reference>
<dbReference type="FunFam" id="3.30.70.260:FF:000008">
    <property type="entry name" value="D-3-phosphoglycerate dehydrogenase, chloroplastic"/>
    <property type="match status" value="1"/>
</dbReference>
<dbReference type="PROSITE" id="PS51671">
    <property type="entry name" value="ACT"/>
    <property type="match status" value="1"/>
</dbReference>
<dbReference type="PROSITE" id="PS00670">
    <property type="entry name" value="D_2_HYDROXYACID_DH_2"/>
    <property type="match status" value="1"/>
</dbReference>
<comment type="catalytic activity">
    <reaction evidence="9">
        <text>(R)-2-hydroxyglutarate + NAD(+) = 2-oxoglutarate + NADH + H(+)</text>
        <dbReference type="Rhea" id="RHEA:49612"/>
        <dbReference type="ChEBI" id="CHEBI:15378"/>
        <dbReference type="ChEBI" id="CHEBI:15801"/>
        <dbReference type="ChEBI" id="CHEBI:16810"/>
        <dbReference type="ChEBI" id="CHEBI:57540"/>
        <dbReference type="ChEBI" id="CHEBI:57945"/>
        <dbReference type="EC" id="1.1.1.399"/>
    </reaction>
</comment>
<keyword evidence="14" id="KW-1185">Reference proteome</keyword>
<feature type="domain" description="ACT" evidence="12">
    <location>
        <begin position="451"/>
        <end position="524"/>
    </location>
</feature>
<dbReference type="InterPro" id="IPR006236">
    <property type="entry name" value="PGDH"/>
</dbReference>
<dbReference type="KEGG" id="tra:Trad_0302"/>
<keyword evidence="5 11" id="KW-0028">Amino-acid biosynthesis</keyword>
<dbReference type="NCBIfam" id="TIGR01327">
    <property type="entry name" value="PGDH"/>
    <property type="match status" value="1"/>
</dbReference>
<evidence type="ECO:0000256" key="11">
    <source>
        <dbReference type="RuleBase" id="RU363003"/>
    </source>
</evidence>
<dbReference type="InterPro" id="IPR006139">
    <property type="entry name" value="D-isomer_2_OHA_DH_cat_dom"/>
</dbReference>
<dbReference type="AlphaFoldDB" id="D7CR42"/>
<dbReference type="GO" id="GO:0006564">
    <property type="term" value="P:L-serine biosynthetic process"/>
    <property type="evidence" value="ECO:0007669"/>
    <property type="project" value="UniProtKB-UniRule"/>
</dbReference>
<dbReference type="SUPFAM" id="SSF51735">
    <property type="entry name" value="NAD(P)-binding Rossmann-fold domains"/>
    <property type="match status" value="1"/>
</dbReference>
<dbReference type="OrthoDB" id="9793626at2"/>
<evidence type="ECO:0000259" key="12">
    <source>
        <dbReference type="PROSITE" id="PS51671"/>
    </source>
</evidence>
<comment type="similarity">
    <text evidence="3 11">Belongs to the D-isomer specific 2-hydroxyacid dehydrogenase family.</text>
</comment>
<evidence type="ECO:0000256" key="3">
    <source>
        <dbReference type="ARBA" id="ARBA00005854"/>
    </source>
</evidence>
<evidence type="ECO:0000256" key="4">
    <source>
        <dbReference type="ARBA" id="ARBA00021582"/>
    </source>
</evidence>
<dbReference type="Proteomes" id="UP000000379">
    <property type="component" value="Chromosome"/>
</dbReference>
<dbReference type="Pfam" id="PF01842">
    <property type="entry name" value="ACT"/>
    <property type="match status" value="1"/>
</dbReference>
<dbReference type="Gene3D" id="3.30.1330.90">
    <property type="entry name" value="D-3-phosphoglycerate dehydrogenase, domain 3"/>
    <property type="match status" value="1"/>
</dbReference>
<dbReference type="FunFam" id="3.40.50.720:FF:000021">
    <property type="entry name" value="D-3-phosphoglycerate dehydrogenase"/>
    <property type="match status" value="1"/>
</dbReference>
<dbReference type="SUPFAM" id="SSF55021">
    <property type="entry name" value="ACT-like"/>
    <property type="match status" value="1"/>
</dbReference>
<dbReference type="InterPro" id="IPR029752">
    <property type="entry name" value="D-isomer_DH_CS1"/>
</dbReference>
<dbReference type="InterPro" id="IPR045865">
    <property type="entry name" value="ACT-like_dom_sf"/>
</dbReference>
<dbReference type="Gene3D" id="3.40.50.720">
    <property type="entry name" value="NAD(P)-binding Rossmann-like Domain"/>
    <property type="match status" value="2"/>
</dbReference>